<evidence type="ECO:0000313" key="2">
    <source>
        <dbReference type="Proteomes" id="UP001148838"/>
    </source>
</evidence>
<accession>A0ABQ8TJE8</accession>
<organism evidence="1 2">
    <name type="scientific">Periplaneta americana</name>
    <name type="common">American cockroach</name>
    <name type="synonym">Blatta americana</name>
    <dbReference type="NCBI Taxonomy" id="6978"/>
    <lineage>
        <taxon>Eukaryota</taxon>
        <taxon>Metazoa</taxon>
        <taxon>Ecdysozoa</taxon>
        <taxon>Arthropoda</taxon>
        <taxon>Hexapoda</taxon>
        <taxon>Insecta</taxon>
        <taxon>Pterygota</taxon>
        <taxon>Neoptera</taxon>
        <taxon>Polyneoptera</taxon>
        <taxon>Dictyoptera</taxon>
        <taxon>Blattodea</taxon>
        <taxon>Blattoidea</taxon>
        <taxon>Blattidae</taxon>
        <taxon>Blattinae</taxon>
        <taxon>Periplaneta</taxon>
    </lineage>
</organism>
<keyword evidence="2" id="KW-1185">Reference proteome</keyword>
<protein>
    <submittedName>
        <fullName evidence="1">Uncharacterized protein</fullName>
    </submittedName>
</protein>
<gene>
    <name evidence="1" type="ORF">ANN_12485</name>
</gene>
<comment type="caution">
    <text evidence="1">The sequence shown here is derived from an EMBL/GenBank/DDBJ whole genome shotgun (WGS) entry which is preliminary data.</text>
</comment>
<reference evidence="1 2" key="1">
    <citation type="journal article" date="2022" name="Allergy">
        <title>Genome assembly and annotation of Periplaneta americana reveal a comprehensive cockroach allergen profile.</title>
        <authorList>
            <person name="Wang L."/>
            <person name="Xiong Q."/>
            <person name="Saelim N."/>
            <person name="Wang L."/>
            <person name="Nong W."/>
            <person name="Wan A.T."/>
            <person name="Shi M."/>
            <person name="Liu X."/>
            <person name="Cao Q."/>
            <person name="Hui J.H.L."/>
            <person name="Sookrung N."/>
            <person name="Leung T.F."/>
            <person name="Tungtrongchitr A."/>
            <person name="Tsui S.K.W."/>
        </authorList>
    </citation>
    <scope>NUCLEOTIDE SEQUENCE [LARGE SCALE GENOMIC DNA]</scope>
    <source>
        <strain evidence="1">PWHHKU_190912</strain>
    </source>
</reference>
<name>A0ABQ8TJE8_PERAM</name>
<evidence type="ECO:0000313" key="1">
    <source>
        <dbReference type="EMBL" id="KAJ4445800.1"/>
    </source>
</evidence>
<proteinExistence type="predicted"/>
<sequence>MSFTNLWINIEEHSPWWRADAAYCKKRRCSIFQTGVDSERGIVENVGGMTKEKEENPDTNSSPIILVLSTTNKILPPPRVELGSPSLRSDPVPLPQLLTSHGHHDSHRFRSTALQGVCISGANRRMENRVAYCHYINGAVLLPSVEGQTRAIMIMFNNVANRFGMVANRNERTKMVNDTSYPDFTEPSLPKTNTYRISVETPEEKRPLWRPRCRWDNNIKMDLREVGYDARDWINLAQDRDPWRAYVRAAMNLGVL</sequence>
<dbReference type="Proteomes" id="UP001148838">
    <property type="component" value="Unassembled WGS sequence"/>
</dbReference>
<dbReference type="EMBL" id="JAJSOF020000009">
    <property type="protein sequence ID" value="KAJ4445800.1"/>
    <property type="molecule type" value="Genomic_DNA"/>
</dbReference>